<name>A0A397YE05_BRACM</name>
<evidence type="ECO:0000313" key="1">
    <source>
        <dbReference type="EMBL" id="RID50074.1"/>
    </source>
</evidence>
<dbReference type="Proteomes" id="UP000264353">
    <property type="component" value="Chromosome A8"/>
</dbReference>
<protein>
    <submittedName>
        <fullName evidence="1">Uncharacterized protein</fullName>
    </submittedName>
</protein>
<accession>A0A397YE05</accession>
<reference evidence="1 2" key="1">
    <citation type="submission" date="2018-06" db="EMBL/GenBank/DDBJ databases">
        <title>WGS assembly of Brassica rapa FPsc.</title>
        <authorList>
            <person name="Bowman J."/>
            <person name="Kohchi T."/>
            <person name="Yamato K."/>
            <person name="Jenkins J."/>
            <person name="Shu S."/>
            <person name="Ishizaki K."/>
            <person name="Yamaoka S."/>
            <person name="Nishihama R."/>
            <person name="Nakamura Y."/>
            <person name="Berger F."/>
            <person name="Adam C."/>
            <person name="Aki S."/>
            <person name="Althoff F."/>
            <person name="Araki T."/>
            <person name="Arteaga-Vazquez M."/>
            <person name="Balasubrmanian S."/>
            <person name="Bauer D."/>
            <person name="Boehm C."/>
            <person name="Briginshaw L."/>
            <person name="Caballero-Perez J."/>
            <person name="Catarino B."/>
            <person name="Chen F."/>
            <person name="Chiyoda S."/>
            <person name="Chovatia M."/>
            <person name="Davies K."/>
            <person name="Delmans M."/>
            <person name="Demura T."/>
            <person name="Dierschke T."/>
            <person name="Dolan L."/>
            <person name="Dorantes-Acosta A."/>
            <person name="Eklund D."/>
            <person name="Florent S."/>
            <person name="Flores-Sandoval E."/>
            <person name="Fujiyama A."/>
            <person name="Fukuzawa H."/>
            <person name="Galik B."/>
            <person name="Grimanelli D."/>
            <person name="Grimwood J."/>
            <person name="Grossniklaus U."/>
            <person name="Hamada T."/>
            <person name="Haseloff J."/>
            <person name="Hetherington A."/>
            <person name="Higo A."/>
            <person name="Hirakawa Y."/>
            <person name="Hundley H."/>
            <person name="Ikeda Y."/>
            <person name="Inoue K."/>
            <person name="Inoue S."/>
            <person name="Ishida S."/>
            <person name="Jia Q."/>
            <person name="Kakita M."/>
            <person name="Kanazawa T."/>
            <person name="Kawai Y."/>
            <person name="Kawashima T."/>
            <person name="Kennedy M."/>
            <person name="Kinose K."/>
            <person name="Kinoshita T."/>
            <person name="Kohara Y."/>
            <person name="Koide E."/>
            <person name="Komatsu K."/>
            <person name="Kopischke S."/>
            <person name="Kubo M."/>
            <person name="Kyozuka J."/>
            <person name="Lagercrantz U."/>
            <person name="Lin S."/>
            <person name="Lindquist E."/>
            <person name="Lipzen A."/>
            <person name="Lu C."/>
            <person name="Luna E."/>
            <person name="Martienssen R."/>
            <person name="Minamino N."/>
            <person name="Mizutani M."/>
            <person name="Mizutani M."/>
            <person name="Mochizuki N."/>
            <person name="Monte I."/>
            <person name="Mosher R."/>
            <person name="Nagasaki H."/>
            <person name="Nakagami H."/>
            <person name="Naramoto S."/>
            <person name="Nishitani K."/>
            <person name="Ohtani M."/>
            <person name="Okamoto T."/>
            <person name="Okumura M."/>
            <person name="Phillips J."/>
            <person name="Pollak B."/>
            <person name="Reinders A."/>
            <person name="Roevekamp M."/>
            <person name="Sano R."/>
            <person name="Sawa S."/>
            <person name="Schmid M."/>
            <person name="Shirakawa M."/>
            <person name="Solano R."/>
            <person name="Spunde A."/>
            <person name="Suetsugu N."/>
            <person name="Sugano S."/>
            <person name="Sugiyama A."/>
            <person name="Sun R."/>
            <person name="Suzuki Y."/>
            <person name="Takenaka M."/>
            <person name="Takezawa D."/>
            <person name="Tomogane H."/>
            <person name="Tsuzuki M."/>
            <person name="Ueda T."/>
            <person name="Umeda M."/>
            <person name="Ward J."/>
            <person name="Watanabe Y."/>
            <person name="Yazaki K."/>
            <person name="Yokoyama R."/>
            <person name="Yoshitake Y."/>
            <person name="Yotsui I."/>
            <person name="Zachgo S."/>
            <person name="Schmutz J."/>
        </authorList>
    </citation>
    <scope>NUCLEOTIDE SEQUENCE [LARGE SCALE GENOMIC DNA]</scope>
    <source>
        <strain evidence="2">cv. B-3</strain>
    </source>
</reference>
<dbReference type="EMBL" id="CM010635">
    <property type="protein sequence ID" value="RID50074.1"/>
    <property type="molecule type" value="Genomic_DNA"/>
</dbReference>
<organism evidence="1 2">
    <name type="scientific">Brassica campestris</name>
    <name type="common">Field mustard</name>
    <dbReference type="NCBI Taxonomy" id="3711"/>
    <lineage>
        <taxon>Eukaryota</taxon>
        <taxon>Viridiplantae</taxon>
        <taxon>Streptophyta</taxon>
        <taxon>Embryophyta</taxon>
        <taxon>Tracheophyta</taxon>
        <taxon>Spermatophyta</taxon>
        <taxon>Magnoliopsida</taxon>
        <taxon>eudicotyledons</taxon>
        <taxon>Gunneridae</taxon>
        <taxon>Pentapetalae</taxon>
        <taxon>rosids</taxon>
        <taxon>malvids</taxon>
        <taxon>Brassicales</taxon>
        <taxon>Brassicaceae</taxon>
        <taxon>Brassiceae</taxon>
        <taxon>Brassica</taxon>
    </lineage>
</organism>
<evidence type="ECO:0000313" key="2">
    <source>
        <dbReference type="Proteomes" id="UP000264353"/>
    </source>
</evidence>
<proteinExistence type="predicted"/>
<sequence>MADGESRDRGLTTGSFTFSETEISCPTTFDDEGRGASIPDSMEITGERLVERRREDAGTSLSTTIHRGLAEFQVGDLLGFAFFVASWGRVGFTCVQKFVQLIVGFNYKPTNL</sequence>
<gene>
    <name evidence="1" type="ORF">BRARA_H00827</name>
</gene>
<dbReference type="AlphaFoldDB" id="A0A397YE05"/>